<gene>
    <name evidence="1" type="ORF">Tci_466726</name>
</gene>
<name>A0A699I565_TANCI</name>
<protein>
    <submittedName>
        <fullName evidence="1">Uncharacterized protein</fullName>
    </submittedName>
</protein>
<dbReference type="AlphaFoldDB" id="A0A699I565"/>
<evidence type="ECO:0000313" key="1">
    <source>
        <dbReference type="EMBL" id="GEY94752.1"/>
    </source>
</evidence>
<dbReference type="PANTHER" id="PTHR47150:SF5">
    <property type="entry name" value="OS07G0546750 PROTEIN"/>
    <property type="match status" value="1"/>
</dbReference>
<accession>A0A699I565</accession>
<dbReference type="PANTHER" id="PTHR47150">
    <property type="entry name" value="OS12G0169200 PROTEIN"/>
    <property type="match status" value="1"/>
</dbReference>
<sequence>MRQLAYDTALNSFDEYLQMDEHTAHDCLDNFSKTIIDLFRPEFFRKPTLQTFKMYMQDMSADNDINVLDNSLLFDGILDDIAPISSFEAEAGQLHKGASARSQYRLSQMNKEMSELNSAEVVQEKMMKSRSNKNHRKRAKANRQTNGIIRALVWIDLDVLKNHYRVDVSTRITSLKTTFLKPSDGKEGMVDNRYLNANYPLLLINFFKQHIQYASE</sequence>
<comment type="caution">
    <text evidence="1">The sequence shown here is derived from an EMBL/GenBank/DDBJ whole genome shotgun (WGS) entry which is preliminary data.</text>
</comment>
<dbReference type="EMBL" id="BKCJ010225285">
    <property type="protein sequence ID" value="GEY94752.1"/>
    <property type="molecule type" value="Genomic_DNA"/>
</dbReference>
<proteinExistence type="predicted"/>
<reference evidence="1" key="1">
    <citation type="journal article" date="2019" name="Sci. Rep.">
        <title>Draft genome of Tanacetum cinerariifolium, the natural source of mosquito coil.</title>
        <authorList>
            <person name="Yamashiro T."/>
            <person name="Shiraishi A."/>
            <person name="Satake H."/>
            <person name="Nakayama K."/>
        </authorList>
    </citation>
    <scope>NUCLEOTIDE SEQUENCE</scope>
</reference>
<organism evidence="1">
    <name type="scientific">Tanacetum cinerariifolium</name>
    <name type="common">Dalmatian daisy</name>
    <name type="synonym">Chrysanthemum cinerariifolium</name>
    <dbReference type="NCBI Taxonomy" id="118510"/>
    <lineage>
        <taxon>Eukaryota</taxon>
        <taxon>Viridiplantae</taxon>
        <taxon>Streptophyta</taxon>
        <taxon>Embryophyta</taxon>
        <taxon>Tracheophyta</taxon>
        <taxon>Spermatophyta</taxon>
        <taxon>Magnoliopsida</taxon>
        <taxon>eudicotyledons</taxon>
        <taxon>Gunneridae</taxon>
        <taxon>Pentapetalae</taxon>
        <taxon>asterids</taxon>
        <taxon>campanulids</taxon>
        <taxon>Asterales</taxon>
        <taxon>Asteraceae</taxon>
        <taxon>Asteroideae</taxon>
        <taxon>Anthemideae</taxon>
        <taxon>Anthemidinae</taxon>
        <taxon>Tanacetum</taxon>
    </lineage>
</organism>